<keyword evidence="1" id="KW-1133">Transmembrane helix</keyword>
<keyword evidence="1" id="KW-0472">Membrane</keyword>
<comment type="caution">
    <text evidence="2">The sequence shown here is derived from an EMBL/GenBank/DDBJ whole genome shotgun (WGS) entry which is preliminary data.</text>
</comment>
<feature type="transmembrane region" description="Helical" evidence="1">
    <location>
        <begin position="12"/>
        <end position="31"/>
    </location>
</feature>
<evidence type="ECO:0000313" key="2">
    <source>
        <dbReference type="EMBL" id="GIY51112.1"/>
    </source>
</evidence>
<proteinExistence type="predicted"/>
<reference evidence="2 3" key="1">
    <citation type="submission" date="2021-06" db="EMBL/GenBank/DDBJ databases">
        <title>Caerostris darwini draft genome.</title>
        <authorList>
            <person name="Kono N."/>
            <person name="Arakawa K."/>
        </authorList>
    </citation>
    <scope>NUCLEOTIDE SEQUENCE [LARGE SCALE GENOMIC DNA]</scope>
</reference>
<dbReference type="Proteomes" id="UP001054837">
    <property type="component" value="Unassembled WGS sequence"/>
</dbReference>
<sequence length="155" mass="17728">MPSPSPPCITGHIQAISITIMYPWIYSCLFYRYDASVHVRMPSSPHQVSVFTCMPLLRPSCIRMHTHIISIAIMHPCAYSYHRHHQHVSMDILMSPLSPLCISVHTRQLHRHHTSVCALMISLSTLCICGRQQAYDILVVLIVISIFQRMHTGLR</sequence>
<keyword evidence="3" id="KW-1185">Reference proteome</keyword>
<dbReference type="AlphaFoldDB" id="A0AAV4U029"/>
<gene>
    <name evidence="2" type="ORF">CDAR_560811</name>
</gene>
<evidence type="ECO:0000313" key="3">
    <source>
        <dbReference type="Proteomes" id="UP001054837"/>
    </source>
</evidence>
<protein>
    <submittedName>
        <fullName evidence="2">Uncharacterized protein</fullName>
    </submittedName>
</protein>
<evidence type="ECO:0000256" key="1">
    <source>
        <dbReference type="SAM" id="Phobius"/>
    </source>
</evidence>
<accession>A0AAV4U029</accession>
<keyword evidence="1" id="KW-0812">Transmembrane</keyword>
<name>A0AAV4U029_9ARAC</name>
<organism evidence="2 3">
    <name type="scientific">Caerostris darwini</name>
    <dbReference type="NCBI Taxonomy" id="1538125"/>
    <lineage>
        <taxon>Eukaryota</taxon>
        <taxon>Metazoa</taxon>
        <taxon>Ecdysozoa</taxon>
        <taxon>Arthropoda</taxon>
        <taxon>Chelicerata</taxon>
        <taxon>Arachnida</taxon>
        <taxon>Araneae</taxon>
        <taxon>Araneomorphae</taxon>
        <taxon>Entelegynae</taxon>
        <taxon>Araneoidea</taxon>
        <taxon>Araneidae</taxon>
        <taxon>Caerostris</taxon>
    </lineage>
</organism>
<dbReference type="EMBL" id="BPLQ01010496">
    <property type="protein sequence ID" value="GIY51112.1"/>
    <property type="molecule type" value="Genomic_DNA"/>
</dbReference>